<dbReference type="SUPFAM" id="SSF46894">
    <property type="entry name" value="C-terminal effector domain of the bipartite response regulators"/>
    <property type="match status" value="1"/>
</dbReference>
<dbReference type="AlphaFoldDB" id="A0A1R1JT18"/>
<comment type="caution">
    <text evidence="1">The sequence shown here is derived from an EMBL/GenBank/DDBJ whole genome shotgun (WGS) entry which is preliminary data.</text>
</comment>
<dbReference type="Gene3D" id="1.10.10.10">
    <property type="entry name" value="Winged helix-like DNA-binding domain superfamily/Winged helix DNA-binding domain"/>
    <property type="match status" value="1"/>
</dbReference>
<dbReference type="Proteomes" id="UP000187251">
    <property type="component" value="Unassembled WGS sequence"/>
</dbReference>
<dbReference type="InterPro" id="IPR036388">
    <property type="entry name" value="WH-like_DNA-bd_sf"/>
</dbReference>
<evidence type="ECO:0000313" key="2">
    <source>
        <dbReference type="Proteomes" id="UP000187251"/>
    </source>
</evidence>
<sequence>MRQLVFGQPVHIYGEHGVESLMLAYSLSGLARTVAASVSEAQLNDRLRANGPNYLVLQGSVRWIERFFALPRNSQIAGVIALPTSPATSAERARLMHRGVDACLPSAATPHEIASALGALGRLRFHCTPIRVEGAWRTEAHAGPIPAELASAPRFQPPWVLSEKHDGRSVLTTPDGLCPIELTTFESMLLATLVRTPGRTITGDDMHIALWPKEQARSRHIKLKSVHQLVSRLRRKARAMGYALPLESDYSGACVFKARLVIAKVVAERFLL</sequence>
<evidence type="ECO:0000313" key="1">
    <source>
        <dbReference type="EMBL" id="OMG86454.1"/>
    </source>
</evidence>
<name>A0A1R1JT18_ALCXX</name>
<protein>
    <submittedName>
        <fullName evidence="1">Uncharacterized protein</fullName>
    </submittedName>
</protein>
<organism evidence="1 2">
    <name type="scientific">Alcaligenes xylosoxydans xylosoxydans</name>
    <name type="common">Achromobacter xylosoxidans</name>
    <dbReference type="NCBI Taxonomy" id="85698"/>
    <lineage>
        <taxon>Bacteria</taxon>
        <taxon>Pseudomonadati</taxon>
        <taxon>Pseudomonadota</taxon>
        <taxon>Betaproteobacteria</taxon>
        <taxon>Burkholderiales</taxon>
        <taxon>Alcaligenaceae</taxon>
        <taxon>Achromobacter</taxon>
    </lineage>
</organism>
<dbReference type="EMBL" id="MJMN01000015">
    <property type="protein sequence ID" value="OMG86454.1"/>
    <property type="molecule type" value="Genomic_DNA"/>
</dbReference>
<dbReference type="GO" id="GO:0006355">
    <property type="term" value="P:regulation of DNA-templated transcription"/>
    <property type="evidence" value="ECO:0007669"/>
    <property type="project" value="InterPro"/>
</dbReference>
<proteinExistence type="predicted"/>
<reference evidence="1 2" key="1">
    <citation type="submission" date="2016-09" db="EMBL/GenBank/DDBJ databases">
        <title>Phylogenomics of Achromobacter.</title>
        <authorList>
            <person name="Jeukens J."/>
            <person name="Freschi L."/>
            <person name="Vincent A.T."/>
            <person name="Emond-Rheault J.-G."/>
            <person name="Kukavica-Ibrulj I."/>
            <person name="Charette S.J."/>
            <person name="Levesque R.C."/>
        </authorList>
    </citation>
    <scope>NUCLEOTIDE SEQUENCE [LARGE SCALE GENOMIC DNA]</scope>
    <source>
        <strain evidence="1 2">AUS488</strain>
    </source>
</reference>
<dbReference type="InterPro" id="IPR016032">
    <property type="entry name" value="Sig_transdc_resp-reg_C-effctor"/>
</dbReference>
<accession>A0A1R1JT18</accession>
<dbReference type="GO" id="GO:0003677">
    <property type="term" value="F:DNA binding"/>
    <property type="evidence" value="ECO:0007669"/>
    <property type="project" value="InterPro"/>
</dbReference>
<gene>
    <name evidence="1" type="ORF">BIZ92_26770</name>
</gene>